<gene>
    <name evidence="2" type="ORF">HYDPIDRAFT_116157</name>
</gene>
<feature type="chain" id="PRO_5002222255" evidence="1">
    <location>
        <begin position="21"/>
        <end position="57"/>
    </location>
</feature>
<accession>A0A0C9WBX4</accession>
<evidence type="ECO:0000313" key="3">
    <source>
        <dbReference type="Proteomes" id="UP000053820"/>
    </source>
</evidence>
<evidence type="ECO:0000256" key="1">
    <source>
        <dbReference type="SAM" id="SignalP"/>
    </source>
</evidence>
<feature type="signal peptide" evidence="1">
    <location>
        <begin position="1"/>
        <end position="20"/>
    </location>
</feature>
<dbReference type="EMBL" id="KN839864">
    <property type="protein sequence ID" value="KIJ61187.1"/>
    <property type="molecule type" value="Genomic_DNA"/>
</dbReference>
<name>A0A0C9WBX4_9AGAM</name>
<dbReference type="Proteomes" id="UP000053820">
    <property type="component" value="Unassembled WGS sequence"/>
</dbReference>
<sequence>GFFFLVFFLTNFTLLLVVLSCCVNHSSFSRAPLSLAIISNVVYTQLYYREFSYCLQL</sequence>
<organism evidence="2 3">
    <name type="scientific">Hydnomerulius pinastri MD-312</name>
    <dbReference type="NCBI Taxonomy" id="994086"/>
    <lineage>
        <taxon>Eukaryota</taxon>
        <taxon>Fungi</taxon>
        <taxon>Dikarya</taxon>
        <taxon>Basidiomycota</taxon>
        <taxon>Agaricomycotina</taxon>
        <taxon>Agaricomycetes</taxon>
        <taxon>Agaricomycetidae</taxon>
        <taxon>Boletales</taxon>
        <taxon>Boletales incertae sedis</taxon>
        <taxon>Leucogyrophana</taxon>
    </lineage>
</organism>
<proteinExistence type="predicted"/>
<keyword evidence="1" id="KW-0732">Signal</keyword>
<dbReference type="HOGENOM" id="CLU_3002009_0_0_1"/>
<protein>
    <submittedName>
        <fullName evidence="2">Uncharacterized protein</fullName>
    </submittedName>
</protein>
<dbReference type="AlphaFoldDB" id="A0A0C9WBX4"/>
<keyword evidence="3" id="KW-1185">Reference proteome</keyword>
<reference evidence="2 3" key="1">
    <citation type="submission" date="2014-04" db="EMBL/GenBank/DDBJ databases">
        <title>Evolutionary Origins and Diversification of the Mycorrhizal Mutualists.</title>
        <authorList>
            <consortium name="DOE Joint Genome Institute"/>
            <consortium name="Mycorrhizal Genomics Consortium"/>
            <person name="Kohler A."/>
            <person name="Kuo A."/>
            <person name="Nagy L.G."/>
            <person name="Floudas D."/>
            <person name="Copeland A."/>
            <person name="Barry K.W."/>
            <person name="Cichocki N."/>
            <person name="Veneault-Fourrey C."/>
            <person name="LaButti K."/>
            <person name="Lindquist E.A."/>
            <person name="Lipzen A."/>
            <person name="Lundell T."/>
            <person name="Morin E."/>
            <person name="Murat C."/>
            <person name="Riley R."/>
            <person name="Ohm R."/>
            <person name="Sun H."/>
            <person name="Tunlid A."/>
            <person name="Henrissat B."/>
            <person name="Grigoriev I.V."/>
            <person name="Hibbett D.S."/>
            <person name="Martin F."/>
        </authorList>
    </citation>
    <scope>NUCLEOTIDE SEQUENCE [LARGE SCALE GENOMIC DNA]</scope>
    <source>
        <strain evidence="2 3">MD-312</strain>
    </source>
</reference>
<feature type="non-terminal residue" evidence="2">
    <location>
        <position position="1"/>
    </location>
</feature>
<evidence type="ECO:0000313" key="2">
    <source>
        <dbReference type="EMBL" id="KIJ61187.1"/>
    </source>
</evidence>